<dbReference type="Pfam" id="PF00026">
    <property type="entry name" value="Asp"/>
    <property type="match status" value="1"/>
</dbReference>
<dbReference type="InterPro" id="IPR033121">
    <property type="entry name" value="PEPTIDASE_A1"/>
</dbReference>
<dbReference type="PANTHER" id="PTHR47966">
    <property type="entry name" value="BETA-SITE APP-CLEAVING ENZYME, ISOFORM A-RELATED"/>
    <property type="match status" value="1"/>
</dbReference>
<feature type="disulfide bond" evidence="8">
    <location>
        <begin position="240"/>
        <end position="244"/>
    </location>
</feature>
<dbReference type="PRINTS" id="PR00792">
    <property type="entry name" value="PEPSIN"/>
</dbReference>
<dbReference type="EMBL" id="AACZ04050153">
    <property type="status" value="NOT_ANNOTATED_CDS"/>
    <property type="molecule type" value="Genomic_DNA"/>
</dbReference>
<dbReference type="Proteomes" id="UP000002277">
    <property type="component" value="Chromosome 1"/>
</dbReference>
<keyword evidence="13" id="KW-1185">Reference proteome</keyword>
<evidence type="ECO:0000256" key="4">
    <source>
        <dbReference type="ARBA" id="ARBA00022801"/>
    </source>
</evidence>
<feature type="chain" id="PRO_5014174122" evidence="10">
    <location>
        <begin position="19"/>
        <end position="356"/>
    </location>
</feature>
<dbReference type="FunFam" id="2.40.70.10:FF:000006">
    <property type="entry name" value="Cathepsin E"/>
    <property type="match status" value="1"/>
</dbReference>
<keyword evidence="4 9" id="KW-0378">Hydrolase</keyword>
<dbReference type="InterPro" id="IPR001969">
    <property type="entry name" value="Aspartic_peptidase_AS"/>
</dbReference>
<dbReference type="GO" id="GO:0006508">
    <property type="term" value="P:proteolysis"/>
    <property type="evidence" value="ECO:0000318"/>
    <property type="project" value="GO_Central"/>
</dbReference>
<dbReference type="SUPFAM" id="SSF50630">
    <property type="entry name" value="Acid proteases"/>
    <property type="match status" value="1"/>
</dbReference>
<evidence type="ECO:0000313" key="12">
    <source>
        <dbReference type="Ensembl" id="ENSPTRP00000062630.1"/>
    </source>
</evidence>
<dbReference type="Gene3D" id="2.40.70.10">
    <property type="entry name" value="Acid Proteases"/>
    <property type="match status" value="2"/>
</dbReference>
<feature type="active site" evidence="7">
    <location>
        <position position="92"/>
    </location>
</feature>
<dbReference type="PROSITE" id="PS00141">
    <property type="entry name" value="ASP_PROTEASE"/>
    <property type="match status" value="2"/>
</dbReference>
<dbReference type="InterPro" id="IPR021109">
    <property type="entry name" value="Peptidase_aspartic_dom_sf"/>
</dbReference>
<dbReference type="InterPro" id="IPR001461">
    <property type="entry name" value="Aspartic_peptidase_A1"/>
</dbReference>
<evidence type="ECO:0000256" key="3">
    <source>
        <dbReference type="ARBA" id="ARBA00022750"/>
    </source>
</evidence>
<protein>
    <submittedName>
        <fullName evidence="12">Chymosin, pseudo</fullName>
    </submittedName>
</protein>
<sequence length="356" mass="39350">MRDLVVFLAVFALSEVNAITRVPLHKGKSLRRALKECRLLEDFLRNHHYAVSRKHSSSGVVASESLTNYLDCQYFGKIYIGTPPQKFTLVFDTGSPDLWVPSVYCNSDACFLHPQNMGKSLSIQYGTGSMWGLLGYDTVTVSNIVDPHQTVGLSTQEPGDIFTYSEFDGILGLAYPSLSVPVFDNMMQRHLLAQDLFSVYMSRNDQGSMLTLRAIDLSYYTEYWQFTVDSVIIDGVVVACDGGCQAILDTGTSLLVGPGSNILNIQQAIGATVGQYNEFDIDCGRLSSVPTVVFEIHGKKYPLPPSAYTSQDQGFCTSGFQGDYSSQQWILGDVFIREYYSVFDRANNLVGLAKAV</sequence>
<dbReference type="AlphaFoldDB" id="A0A2I3RDB0"/>
<keyword evidence="6 8" id="KW-1015">Disulfide bond</keyword>
<dbReference type="GeneTree" id="ENSGT00940000162710"/>
<keyword evidence="2 9" id="KW-0645">Protease</keyword>
<evidence type="ECO:0000313" key="13">
    <source>
        <dbReference type="Proteomes" id="UP000002277"/>
    </source>
</evidence>
<evidence type="ECO:0000259" key="11">
    <source>
        <dbReference type="PROSITE" id="PS51767"/>
    </source>
</evidence>
<keyword evidence="5" id="KW-0865">Zymogen</keyword>
<dbReference type="Gene3D" id="6.10.140.60">
    <property type="match status" value="1"/>
</dbReference>
<feature type="domain" description="Peptidase A1" evidence="11">
    <location>
        <begin position="74"/>
        <end position="353"/>
    </location>
</feature>
<feature type="disulfide bond" evidence="8">
    <location>
        <begin position="283"/>
        <end position="316"/>
    </location>
</feature>
<organism evidence="12 13">
    <name type="scientific">Pan troglodytes</name>
    <name type="common">Chimpanzee</name>
    <dbReference type="NCBI Taxonomy" id="9598"/>
    <lineage>
        <taxon>Eukaryota</taxon>
        <taxon>Metazoa</taxon>
        <taxon>Chordata</taxon>
        <taxon>Craniata</taxon>
        <taxon>Vertebrata</taxon>
        <taxon>Euteleostomi</taxon>
        <taxon>Mammalia</taxon>
        <taxon>Eutheria</taxon>
        <taxon>Euarchontoglires</taxon>
        <taxon>Primates</taxon>
        <taxon>Haplorrhini</taxon>
        <taxon>Catarrhini</taxon>
        <taxon>Hominidae</taxon>
        <taxon>Pan</taxon>
    </lineage>
</organism>
<evidence type="ECO:0000256" key="1">
    <source>
        <dbReference type="ARBA" id="ARBA00007447"/>
    </source>
</evidence>
<feature type="active site" evidence="7">
    <location>
        <position position="249"/>
    </location>
</feature>
<evidence type="ECO:0000256" key="6">
    <source>
        <dbReference type="ARBA" id="ARBA00023157"/>
    </source>
</evidence>
<dbReference type="PANTHER" id="PTHR47966:SF13">
    <property type="entry name" value="CHYMOSIN"/>
    <property type="match status" value="1"/>
</dbReference>
<evidence type="ECO:0000256" key="5">
    <source>
        <dbReference type="ARBA" id="ARBA00023145"/>
    </source>
</evidence>
<dbReference type="FunFam" id="2.40.70.10:FF:000004">
    <property type="entry name" value="Pepsin A"/>
    <property type="match status" value="1"/>
</dbReference>
<evidence type="ECO:0000256" key="9">
    <source>
        <dbReference type="RuleBase" id="RU000454"/>
    </source>
</evidence>
<reference evidence="12 13" key="1">
    <citation type="journal article" date="2005" name="Nature">
        <title>Initial sequence of the chimpanzee genome and comparison with the human genome.</title>
        <authorList>
            <consortium name="Chimpanzee sequencing and analysis consortium"/>
        </authorList>
    </citation>
    <scope>NUCLEOTIDE SEQUENCE [LARGE SCALE GENOMIC DNA]</scope>
</reference>
<dbReference type="OMA" id="TPVFDHM"/>
<accession>A0A2I3RDB0</accession>
<dbReference type="GO" id="GO:0004190">
    <property type="term" value="F:aspartic-type endopeptidase activity"/>
    <property type="evidence" value="ECO:0000318"/>
    <property type="project" value="GO_Central"/>
</dbReference>
<evidence type="ECO:0000256" key="10">
    <source>
        <dbReference type="SAM" id="SignalP"/>
    </source>
</evidence>
<keyword evidence="3 9" id="KW-0064">Aspartyl protease</keyword>
<feature type="signal peptide" evidence="10">
    <location>
        <begin position="1"/>
        <end position="18"/>
    </location>
</feature>
<reference evidence="12" key="2">
    <citation type="submission" date="2025-08" db="UniProtKB">
        <authorList>
            <consortium name="Ensembl"/>
        </authorList>
    </citation>
    <scope>IDENTIFICATION</scope>
</reference>
<reference evidence="12" key="3">
    <citation type="submission" date="2025-09" db="UniProtKB">
        <authorList>
            <consortium name="Ensembl"/>
        </authorList>
    </citation>
    <scope>IDENTIFICATION</scope>
</reference>
<proteinExistence type="inferred from homology"/>
<dbReference type="InParanoid" id="A0A2I3RDB0"/>
<name>A0A2I3RDB0_PANTR</name>
<feature type="disulfide bond" evidence="8">
    <location>
        <begin position="105"/>
        <end position="110"/>
    </location>
</feature>
<dbReference type="PROSITE" id="PS51767">
    <property type="entry name" value="PEPTIDASE_A1"/>
    <property type="match status" value="1"/>
</dbReference>
<evidence type="ECO:0000256" key="8">
    <source>
        <dbReference type="PIRSR" id="PIRSR601461-2"/>
    </source>
</evidence>
<evidence type="ECO:0000256" key="7">
    <source>
        <dbReference type="PIRSR" id="PIRSR601461-1"/>
    </source>
</evidence>
<comment type="similarity">
    <text evidence="1 9">Belongs to the peptidase A1 family.</text>
</comment>
<dbReference type="Ensembl" id="ENSPTRT00000109898.1">
    <property type="protein sequence ID" value="ENSPTRP00000062630.1"/>
    <property type="gene ID" value="ENSPTRG00000045937.1"/>
</dbReference>
<dbReference type="InterPro" id="IPR012848">
    <property type="entry name" value="Aspartic_peptidase_N"/>
</dbReference>
<evidence type="ECO:0000256" key="2">
    <source>
        <dbReference type="ARBA" id="ARBA00022670"/>
    </source>
</evidence>
<dbReference type="Pfam" id="PF07966">
    <property type="entry name" value="A1_Propeptide"/>
    <property type="match status" value="1"/>
</dbReference>
<keyword evidence="10" id="KW-0732">Signal</keyword>